<dbReference type="RefSeq" id="WP_254183339.1">
    <property type="nucleotide sequence ID" value="NZ_JANARS010000012.1"/>
</dbReference>
<name>A0ABT1L2T6_9ACTN</name>
<reference evidence="2 3" key="1">
    <citation type="submission" date="2022-06" db="EMBL/GenBank/DDBJ databases">
        <authorList>
            <person name="So Y."/>
        </authorList>
    </citation>
    <scope>NUCLEOTIDE SEQUENCE [LARGE SCALE GENOMIC DNA]</scope>
    <source>
        <strain evidence="2 3">STR3</strain>
    </source>
</reference>
<comment type="caution">
    <text evidence="2">The sequence shown here is derived from an EMBL/GenBank/DDBJ whole genome shotgun (WGS) entry which is preliminary data.</text>
</comment>
<dbReference type="SMART" id="SM00860">
    <property type="entry name" value="SMI1_KNR4"/>
    <property type="match status" value="1"/>
</dbReference>
<dbReference type="Pfam" id="PF09346">
    <property type="entry name" value="SMI1_KNR4"/>
    <property type="match status" value="1"/>
</dbReference>
<accession>A0ABT1L2T6</accession>
<gene>
    <name evidence="2" type="ORF">NCI01_20475</name>
</gene>
<evidence type="ECO:0000313" key="2">
    <source>
        <dbReference type="EMBL" id="MCP3424182.1"/>
    </source>
</evidence>
<dbReference type="Gene3D" id="1.25.10.10">
    <property type="entry name" value="Leucine-rich Repeat Variant"/>
    <property type="match status" value="1"/>
</dbReference>
<dbReference type="InterPro" id="IPR037883">
    <property type="entry name" value="Knr4/Smi1-like_sf"/>
</dbReference>
<dbReference type="Gene3D" id="3.40.1580.10">
    <property type="entry name" value="SMI1/KNR4-like"/>
    <property type="match status" value="1"/>
</dbReference>
<evidence type="ECO:0000313" key="3">
    <source>
        <dbReference type="Proteomes" id="UP001204524"/>
    </source>
</evidence>
<dbReference type="InterPro" id="IPR018958">
    <property type="entry name" value="Knr4/Smi1-like_dom"/>
</dbReference>
<proteinExistence type="predicted"/>
<protein>
    <submittedName>
        <fullName evidence="2">SMI1/KNR4 family protein</fullName>
    </submittedName>
</protein>
<dbReference type="EMBL" id="JANARS010000012">
    <property type="protein sequence ID" value="MCP3424182.1"/>
    <property type="molecule type" value="Genomic_DNA"/>
</dbReference>
<organism evidence="2 3">
    <name type="scientific">Nocardioides pinisoli</name>
    <dbReference type="NCBI Taxonomy" id="2950279"/>
    <lineage>
        <taxon>Bacteria</taxon>
        <taxon>Bacillati</taxon>
        <taxon>Actinomycetota</taxon>
        <taxon>Actinomycetes</taxon>
        <taxon>Propionibacteriales</taxon>
        <taxon>Nocardioidaceae</taxon>
        <taxon>Nocardioides</taxon>
    </lineage>
</organism>
<evidence type="ECO:0000259" key="1">
    <source>
        <dbReference type="SMART" id="SM00860"/>
    </source>
</evidence>
<dbReference type="Proteomes" id="UP001204524">
    <property type="component" value="Unassembled WGS sequence"/>
</dbReference>
<sequence>MAHPSRLPADDLEGLLRQWSDVCLAHVGALERPVPAAARTGSLLRPPATESAVAAAERRLGVGFPPSYRQFLLLSDGTHGDTMGALTTSSYRSGDVGEAWGFVPAGEVRPYVEVDPHAVEIWVEMQDEIDAADDGGAEPGPVFEGSEVRDHRPMQEALAIARSFDANCSLLVPVGDPGPGEEWEVWEHHKEGTIRWSSFRAYLQDTVEEHLGVDVDEAEALLLVAGAESGELPAVQRLARVRSPEAKDLLVDAARRGVATHAVTSALARIGDPEVVTALRGLQLEAWQQDFVHAALARIGTPEALDHLAAAGACWYLARAGDPRAPTIAAARLRHGDVSTVLAAARLLSQLPDPAWVPDLVAAYERMPFDETRHAILHALDACGAAEEVRQRAPDLLDGAYGYLARALLERLSPPRGSATGAGS</sequence>
<dbReference type="InterPro" id="IPR011989">
    <property type="entry name" value="ARM-like"/>
</dbReference>
<keyword evidence="3" id="KW-1185">Reference proteome</keyword>
<dbReference type="SUPFAM" id="SSF160631">
    <property type="entry name" value="SMI1/KNR4-like"/>
    <property type="match status" value="1"/>
</dbReference>
<feature type="domain" description="Knr4/Smi1-like" evidence="1">
    <location>
        <begin position="47"/>
        <end position="205"/>
    </location>
</feature>